<evidence type="ECO:0000313" key="2">
    <source>
        <dbReference type="Proteomes" id="UP000053681"/>
    </source>
</evidence>
<dbReference type="EMBL" id="LNQP01000076">
    <property type="protein sequence ID" value="KSU86591.1"/>
    <property type="molecule type" value="Genomic_DNA"/>
</dbReference>
<dbReference type="Proteomes" id="UP000053681">
    <property type="component" value="Unassembled WGS sequence"/>
</dbReference>
<proteinExistence type="predicted"/>
<protein>
    <submittedName>
        <fullName evidence="1">Sporulation protein SpoOM</fullName>
    </submittedName>
</protein>
<name>A0A0V8JHW8_9BACI</name>
<dbReference type="PANTHER" id="PTHR40053">
    <property type="entry name" value="SPORULATION-CONTROL PROTEIN SPO0M"/>
    <property type="match status" value="1"/>
</dbReference>
<organism evidence="1 2">
    <name type="scientific">Priestia veravalensis</name>
    <dbReference type="NCBI Taxonomy" id="1414648"/>
    <lineage>
        <taxon>Bacteria</taxon>
        <taxon>Bacillati</taxon>
        <taxon>Bacillota</taxon>
        <taxon>Bacilli</taxon>
        <taxon>Bacillales</taxon>
        <taxon>Bacillaceae</taxon>
        <taxon>Priestia</taxon>
    </lineage>
</organism>
<dbReference type="RefSeq" id="WP_025911463.1">
    <property type="nucleotide sequence ID" value="NZ_KQ758691.1"/>
</dbReference>
<dbReference type="PANTHER" id="PTHR40053:SF1">
    <property type="entry name" value="SPORULATION-CONTROL PROTEIN SPO0M"/>
    <property type="match status" value="1"/>
</dbReference>
<dbReference type="AlphaFoldDB" id="A0A0V8JHW8"/>
<keyword evidence="2" id="KW-1185">Reference proteome</keyword>
<reference evidence="1 2" key="1">
    <citation type="submission" date="2015-11" db="EMBL/GenBank/DDBJ databases">
        <title>Bacillus caseinolyticus sp nov.</title>
        <authorList>
            <person name="Dastager S.G."/>
            <person name="Mawlankar R."/>
        </authorList>
    </citation>
    <scope>NUCLEOTIDE SEQUENCE [LARGE SCALE GENOMIC DNA]</scope>
    <source>
        <strain evidence="1 2">SGD-V-76</strain>
    </source>
</reference>
<accession>A0A0V8JHW8</accession>
<evidence type="ECO:0000313" key="1">
    <source>
        <dbReference type="EMBL" id="KSU86591.1"/>
    </source>
</evidence>
<dbReference type="Pfam" id="PF07070">
    <property type="entry name" value="Spo0M"/>
    <property type="match status" value="1"/>
</dbReference>
<sequence length="257" mass="29144">MALFNKILARIGIGAARVDAKLVNDEFRAGEKIEGIVEVYGGNVEQTIDRIYLRLFTSYVKEVDDKKVKQDIQLNVFKINEPFTIQPAEKKEIPFTFQLPDDTPVTLGKTRVWVATGLDIKDAVDPSDIDYVKVLPNLMVTSVMKSMEDLGFRLRQVECEEAPRRMRKRLPFVQEFEFVPAKGPYYGKLDEVEVIVQSLGNGQYELLLEIDRKARGFSGFLSEVLDADESLVRVTVSESEIAQLSATLERVISRYSV</sequence>
<comment type="caution">
    <text evidence="1">The sequence shown here is derived from an EMBL/GenBank/DDBJ whole genome shotgun (WGS) entry which is preliminary data.</text>
</comment>
<gene>
    <name evidence="1" type="ORF">AS180_17830</name>
</gene>
<dbReference type="InterPro" id="IPR009776">
    <property type="entry name" value="Spore_0_M"/>
</dbReference>